<comment type="caution">
    <text evidence="1">The sequence shown here is derived from an EMBL/GenBank/DDBJ whole genome shotgun (WGS) entry which is preliminary data.</text>
</comment>
<accession>X1BIA2</accession>
<evidence type="ECO:0000313" key="1">
    <source>
        <dbReference type="EMBL" id="GAG83833.1"/>
    </source>
</evidence>
<dbReference type="AlphaFoldDB" id="X1BIA2"/>
<feature type="non-terminal residue" evidence="1">
    <location>
        <position position="53"/>
    </location>
</feature>
<sequence>MVSENWKLLFGRYCDCDVNVLPEGTRLHVSHLWCRADLISLLQGKKKRKRVTW</sequence>
<gene>
    <name evidence="1" type="ORF">S01H4_28273</name>
</gene>
<organism evidence="1">
    <name type="scientific">marine sediment metagenome</name>
    <dbReference type="NCBI Taxonomy" id="412755"/>
    <lineage>
        <taxon>unclassified sequences</taxon>
        <taxon>metagenomes</taxon>
        <taxon>ecological metagenomes</taxon>
    </lineage>
</organism>
<name>X1BIA2_9ZZZZ</name>
<reference evidence="1" key="1">
    <citation type="journal article" date="2014" name="Front. Microbiol.">
        <title>High frequency of phylogenetically diverse reductive dehalogenase-homologous genes in deep subseafloor sedimentary metagenomes.</title>
        <authorList>
            <person name="Kawai M."/>
            <person name="Futagami T."/>
            <person name="Toyoda A."/>
            <person name="Takaki Y."/>
            <person name="Nishi S."/>
            <person name="Hori S."/>
            <person name="Arai W."/>
            <person name="Tsubouchi T."/>
            <person name="Morono Y."/>
            <person name="Uchiyama I."/>
            <person name="Ito T."/>
            <person name="Fujiyama A."/>
            <person name="Inagaki F."/>
            <person name="Takami H."/>
        </authorList>
    </citation>
    <scope>NUCLEOTIDE SEQUENCE</scope>
    <source>
        <strain evidence="1">Expedition CK06-06</strain>
    </source>
</reference>
<dbReference type="EMBL" id="BART01014015">
    <property type="protein sequence ID" value="GAG83833.1"/>
    <property type="molecule type" value="Genomic_DNA"/>
</dbReference>
<protein>
    <submittedName>
        <fullName evidence="1">Uncharacterized protein</fullName>
    </submittedName>
</protein>
<proteinExistence type="predicted"/>